<evidence type="ECO:0000313" key="2">
    <source>
        <dbReference type="Proteomes" id="UP001595900"/>
    </source>
</evidence>
<gene>
    <name evidence="1" type="ORF">ACFOYW_05340</name>
</gene>
<proteinExistence type="predicted"/>
<comment type="caution">
    <text evidence="1">The sequence shown here is derived from an EMBL/GenBank/DDBJ whole genome shotgun (WGS) entry which is preliminary data.</text>
</comment>
<reference evidence="2" key="1">
    <citation type="journal article" date="2019" name="Int. J. Syst. Evol. Microbiol.">
        <title>The Global Catalogue of Microorganisms (GCM) 10K type strain sequencing project: providing services to taxonomists for standard genome sequencing and annotation.</title>
        <authorList>
            <consortium name="The Broad Institute Genomics Platform"/>
            <consortium name="The Broad Institute Genome Sequencing Center for Infectious Disease"/>
            <person name="Wu L."/>
            <person name="Ma J."/>
        </authorList>
    </citation>
    <scope>NUCLEOTIDE SEQUENCE [LARGE SCALE GENOMIC DNA]</scope>
    <source>
        <strain evidence="2">CGMCC 1.10363</strain>
    </source>
</reference>
<evidence type="ECO:0000313" key="1">
    <source>
        <dbReference type="EMBL" id="MFC4242791.1"/>
    </source>
</evidence>
<dbReference type="Proteomes" id="UP001595900">
    <property type="component" value="Unassembled WGS sequence"/>
</dbReference>
<sequence>MPRSNRPRGRKTARGGFDDEGLDVERLTFGWRHTESRRGVTYTVQPISAANARKSYVCPGCGREVLPGVEHVAVWRADSIFGDDAALADRRHWHTHCWKIA</sequence>
<dbReference type="EMBL" id="JBHSCN010000003">
    <property type="protein sequence ID" value="MFC4242791.1"/>
    <property type="molecule type" value="Genomic_DNA"/>
</dbReference>
<keyword evidence="2" id="KW-1185">Reference proteome</keyword>
<organism evidence="1 2">
    <name type="scientific">Gryllotalpicola reticulitermitis</name>
    <dbReference type="NCBI Taxonomy" id="1184153"/>
    <lineage>
        <taxon>Bacteria</taxon>
        <taxon>Bacillati</taxon>
        <taxon>Actinomycetota</taxon>
        <taxon>Actinomycetes</taxon>
        <taxon>Micrococcales</taxon>
        <taxon>Microbacteriaceae</taxon>
        <taxon>Gryllotalpicola</taxon>
    </lineage>
</organism>
<evidence type="ECO:0008006" key="3">
    <source>
        <dbReference type="Google" id="ProtNLM"/>
    </source>
</evidence>
<dbReference type="RefSeq" id="WP_390227714.1">
    <property type="nucleotide sequence ID" value="NZ_JBHSCN010000003.1"/>
</dbReference>
<protein>
    <recommendedName>
        <fullName evidence="3">ATP/GTP-binding protein</fullName>
    </recommendedName>
</protein>
<name>A0ABV8Q3D2_9MICO</name>
<accession>A0ABV8Q3D2</accession>